<name>A0A2I0KLH9_PUNGR</name>
<evidence type="ECO:0000313" key="1">
    <source>
        <dbReference type="EMBL" id="PKI69309.1"/>
    </source>
</evidence>
<reference evidence="1 2" key="1">
    <citation type="submission" date="2017-11" db="EMBL/GenBank/DDBJ databases">
        <title>De-novo sequencing of pomegranate (Punica granatum L.) genome.</title>
        <authorList>
            <person name="Akparov Z."/>
            <person name="Amiraslanov A."/>
            <person name="Hajiyeva S."/>
            <person name="Abbasov M."/>
            <person name="Kaur K."/>
            <person name="Hamwieh A."/>
            <person name="Solovyev V."/>
            <person name="Salamov A."/>
            <person name="Braich B."/>
            <person name="Kosarev P."/>
            <person name="Mahmoud A."/>
            <person name="Hajiyev E."/>
            <person name="Babayeva S."/>
            <person name="Izzatullayeva V."/>
            <person name="Mammadov A."/>
            <person name="Mammadov A."/>
            <person name="Sharifova S."/>
            <person name="Ojaghi J."/>
            <person name="Eynullazada K."/>
            <person name="Bayramov B."/>
            <person name="Abdulazimova A."/>
            <person name="Shahmuradov I."/>
        </authorList>
    </citation>
    <scope>NUCLEOTIDE SEQUENCE [LARGE SCALE GENOMIC DNA]</scope>
    <source>
        <strain evidence="2">cv. AG2017</strain>
        <tissue evidence="1">Leaf</tissue>
    </source>
</reference>
<sequence length="95" mass="10872">MPWPLRMLSVWSWRSNSMDFLRPLQLARWHLREQAPQEALEGEYGCGKEGRKAEGVGDEGEIDVEVDGGVGVGIASCELWFEFELIREEVTVHRL</sequence>
<proteinExistence type="predicted"/>
<organism evidence="1 2">
    <name type="scientific">Punica granatum</name>
    <name type="common">Pomegranate</name>
    <dbReference type="NCBI Taxonomy" id="22663"/>
    <lineage>
        <taxon>Eukaryota</taxon>
        <taxon>Viridiplantae</taxon>
        <taxon>Streptophyta</taxon>
        <taxon>Embryophyta</taxon>
        <taxon>Tracheophyta</taxon>
        <taxon>Spermatophyta</taxon>
        <taxon>Magnoliopsida</taxon>
        <taxon>eudicotyledons</taxon>
        <taxon>Gunneridae</taxon>
        <taxon>Pentapetalae</taxon>
        <taxon>rosids</taxon>
        <taxon>malvids</taxon>
        <taxon>Myrtales</taxon>
        <taxon>Lythraceae</taxon>
        <taxon>Punica</taxon>
    </lineage>
</organism>
<keyword evidence="2" id="KW-1185">Reference proteome</keyword>
<evidence type="ECO:0000313" key="2">
    <source>
        <dbReference type="Proteomes" id="UP000233551"/>
    </source>
</evidence>
<dbReference type="AlphaFoldDB" id="A0A2I0KLH9"/>
<protein>
    <submittedName>
        <fullName evidence="1">Uncharacterized protein</fullName>
    </submittedName>
</protein>
<dbReference type="Proteomes" id="UP000233551">
    <property type="component" value="Unassembled WGS sequence"/>
</dbReference>
<dbReference type="EMBL" id="PGOL01000513">
    <property type="protein sequence ID" value="PKI69309.1"/>
    <property type="molecule type" value="Genomic_DNA"/>
</dbReference>
<accession>A0A2I0KLH9</accession>
<comment type="caution">
    <text evidence="1">The sequence shown here is derived from an EMBL/GenBank/DDBJ whole genome shotgun (WGS) entry which is preliminary data.</text>
</comment>
<gene>
    <name evidence="1" type="ORF">CRG98_010310</name>
</gene>